<dbReference type="eggNOG" id="COG3355">
    <property type="taxonomic scope" value="Bacteria"/>
</dbReference>
<dbReference type="Proteomes" id="UP000029585">
    <property type="component" value="Unassembled WGS sequence"/>
</dbReference>
<accession>A0A096BBD8</accession>
<reference evidence="1 2" key="1">
    <citation type="submission" date="2011-08" db="EMBL/GenBank/DDBJ databases">
        <title>The Genome Sequence of Clostridium orbiscindens 1_3_50AFAA.</title>
        <authorList>
            <consortium name="The Broad Institute Genome Sequencing Platform"/>
            <person name="Earl A."/>
            <person name="Ward D."/>
            <person name="Feldgarden M."/>
            <person name="Gevers D."/>
            <person name="Daigneault M."/>
            <person name="Strauss J."/>
            <person name="Allen-Vercoe E."/>
            <person name="Young S.K."/>
            <person name="Zeng Q."/>
            <person name="Gargeya S."/>
            <person name="Fitzgerald M."/>
            <person name="Haas B."/>
            <person name="Abouelleil A."/>
            <person name="Alvarado L."/>
            <person name="Arachchi H.M."/>
            <person name="Berlin A."/>
            <person name="Brown A."/>
            <person name="Chapman S.B."/>
            <person name="Chen Z."/>
            <person name="Dunbar C."/>
            <person name="Freedman E."/>
            <person name="Gearin G."/>
            <person name="Gellesch M."/>
            <person name="Goldberg J."/>
            <person name="Griggs A."/>
            <person name="Gujja S."/>
            <person name="Heiman D."/>
            <person name="Howarth C."/>
            <person name="Larson L."/>
            <person name="Lui A."/>
            <person name="MacDonald P.J.P."/>
            <person name="Montmayeur A."/>
            <person name="Murphy C."/>
            <person name="Neiman D."/>
            <person name="Pearson M."/>
            <person name="Priest M."/>
            <person name="Roberts A."/>
            <person name="Saif S."/>
            <person name="Shea T."/>
            <person name="Shenoy N."/>
            <person name="Sisk P."/>
            <person name="Stolte C."/>
            <person name="Sykes S."/>
            <person name="Wortman J."/>
            <person name="Nusbaum C."/>
            <person name="Birren B."/>
        </authorList>
    </citation>
    <scope>NUCLEOTIDE SEQUENCE [LARGE SCALE GENOMIC DNA]</scope>
    <source>
        <strain evidence="1 2">1_3_50AFAA</strain>
    </source>
</reference>
<name>A0A096BBD8_FLAPL</name>
<dbReference type="EMBL" id="ADLO01000043">
    <property type="protein sequence ID" value="KGF56336.1"/>
    <property type="molecule type" value="Genomic_DNA"/>
</dbReference>
<dbReference type="HOGENOM" id="CLU_188243_0_0_9"/>
<dbReference type="AlphaFoldDB" id="A0A096BBD8"/>
<comment type="caution">
    <text evidence="1">The sequence shown here is derived from an EMBL/GenBank/DDBJ whole genome shotgun (WGS) entry which is preliminary data.</text>
</comment>
<organism evidence="1 2">
    <name type="scientific">Flavonifractor plautii 1_3_50AFAA</name>
    <dbReference type="NCBI Taxonomy" id="742738"/>
    <lineage>
        <taxon>Bacteria</taxon>
        <taxon>Bacillati</taxon>
        <taxon>Bacillota</taxon>
        <taxon>Clostridia</taxon>
        <taxon>Eubacteriales</taxon>
        <taxon>Oscillospiraceae</taxon>
        <taxon>Flavonifractor</taxon>
    </lineage>
</organism>
<dbReference type="Gene3D" id="1.10.10.10">
    <property type="entry name" value="Winged helix-like DNA-binding domain superfamily/Winged helix DNA-binding domain"/>
    <property type="match status" value="1"/>
</dbReference>
<gene>
    <name evidence="1" type="ORF">HMPREF9460_01112</name>
</gene>
<evidence type="ECO:0000313" key="1">
    <source>
        <dbReference type="EMBL" id="KGF56336.1"/>
    </source>
</evidence>
<dbReference type="PATRIC" id="fig|742738.3.peg.1154"/>
<evidence type="ECO:0000313" key="2">
    <source>
        <dbReference type="Proteomes" id="UP000029585"/>
    </source>
</evidence>
<keyword evidence="2" id="KW-1185">Reference proteome</keyword>
<evidence type="ECO:0008006" key="3">
    <source>
        <dbReference type="Google" id="ProtNLM"/>
    </source>
</evidence>
<sequence>MSYFSEVYGDPELSAKARLVLVYLHDRANKDGKSWYAIATMAKDLSISRSTIKRALAELIHQGRVEKQARFRENRECTSNCYQIKQLMRI</sequence>
<dbReference type="SUPFAM" id="SSF46785">
    <property type="entry name" value="Winged helix' DNA-binding domain"/>
    <property type="match status" value="1"/>
</dbReference>
<dbReference type="Pfam" id="PF13730">
    <property type="entry name" value="HTH_36"/>
    <property type="match status" value="1"/>
</dbReference>
<proteinExistence type="predicted"/>
<dbReference type="InterPro" id="IPR036390">
    <property type="entry name" value="WH_DNA-bd_sf"/>
</dbReference>
<protein>
    <recommendedName>
        <fullName evidence="3">Helix-turn-helix domain-containing protein</fullName>
    </recommendedName>
</protein>
<dbReference type="RefSeq" id="WP_044939717.1">
    <property type="nucleotide sequence ID" value="NZ_KN174162.1"/>
</dbReference>
<dbReference type="InterPro" id="IPR036388">
    <property type="entry name" value="WH-like_DNA-bd_sf"/>
</dbReference>